<feature type="signal peptide" evidence="1">
    <location>
        <begin position="1"/>
        <end position="19"/>
    </location>
</feature>
<gene>
    <name evidence="3" type="ORF">D0X99_17180</name>
</gene>
<evidence type="ECO:0000256" key="1">
    <source>
        <dbReference type="SAM" id="SignalP"/>
    </source>
</evidence>
<dbReference type="Gene3D" id="2.40.128.110">
    <property type="entry name" value="Lipid/polyisoprenoid-binding, YceI-like"/>
    <property type="match status" value="1"/>
</dbReference>
<evidence type="ECO:0000313" key="4">
    <source>
        <dbReference type="Proteomes" id="UP000283522"/>
    </source>
</evidence>
<dbReference type="InterPro" id="IPR036761">
    <property type="entry name" value="TTHA0802/YceI-like_sf"/>
</dbReference>
<dbReference type="OrthoDB" id="951410at2"/>
<dbReference type="EMBL" id="QXML01000010">
    <property type="protein sequence ID" value="RIW13144.1"/>
    <property type="molecule type" value="Genomic_DNA"/>
</dbReference>
<feature type="chain" id="PRO_5019442505" evidence="1">
    <location>
        <begin position="20"/>
        <end position="240"/>
    </location>
</feature>
<proteinExistence type="predicted"/>
<evidence type="ECO:0000259" key="2">
    <source>
        <dbReference type="SMART" id="SM00867"/>
    </source>
</evidence>
<evidence type="ECO:0000313" key="3">
    <source>
        <dbReference type="EMBL" id="RIW13144.1"/>
    </source>
</evidence>
<dbReference type="Proteomes" id="UP000283522">
    <property type="component" value="Unassembled WGS sequence"/>
</dbReference>
<organism evidence="3 4">
    <name type="scientific">Algoriphagus lacus</name>
    <dbReference type="NCBI Taxonomy" id="2056311"/>
    <lineage>
        <taxon>Bacteria</taxon>
        <taxon>Pseudomonadati</taxon>
        <taxon>Bacteroidota</taxon>
        <taxon>Cytophagia</taxon>
        <taxon>Cytophagales</taxon>
        <taxon>Cyclobacteriaceae</taxon>
        <taxon>Algoriphagus</taxon>
    </lineage>
</organism>
<dbReference type="PROSITE" id="PS51257">
    <property type="entry name" value="PROKAR_LIPOPROTEIN"/>
    <property type="match status" value="1"/>
</dbReference>
<protein>
    <submittedName>
        <fullName evidence="3">YceI family protein</fullName>
    </submittedName>
</protein>
<dbReference type="PANTHER" id="PTHR34406:SF1">
    <property type="entry name" value="PROTEIN YCEI"/>
    <property type="match status" value="1"/>
</dbReference>
<sequence length="240" mass="25359">MKLTKQIGLFAAVAMLALACGKPSDTVEATDALEVAAGTGDTLNINPASTTISWTGYKPSGKHFGKIPATEGVLTVLGDTITGGSFTFNIVGLKIEDMPETDENYGKLYGHLQSPDFFDAANFPTAKFEITGVEPFKAGDMVTDKQEFASDNTPSTDSSLAPANPTHWISGNLTMRGTTKNIKFPAAVSLANGTLTAKAGFNIDRTAWGLMYGDESAAANKAKDQFIYNTVSLELDVTAN</sequence>
<feature type="domain" description="Lipid/polyisoprenoid-binding YceI-like" evidence="2">
    <location>
        <begin position="42"/>
        <end position="240"/>
    </location>
</feature>
<dbReference type="PANTHER" id="PTHR34406">
    <property type="entry name" value="PROTEIN YCEI"/>
    <property type="match status" value="1"/>
</dbReference>
<dbReference type="AlphaFoldDB" id="A0A418PNF8"/>
<comment type="caution">
    <text evidence="3">The sequence shown here is derived from an EMBL/GenBank/DDBJ whole genome shotgun (WGS) entry which is preliminary data.</text>
</comment>
<name>A0A418PNF8_9BACT</name>
<dbReference type="SUPFAM" id="SSF101874">
    <property type="entry name" value="YceI-like"/>
    <property type="match status" value="1"/>
</dbReference>
<dbReference type="SMART" id="SM00867">
    <property type="entry name" value="YceI"/>
    <property type="match status" value="1"/>
</dbReference>
<keyword evidence="1" id="KW-0732">Signal</keyword>
<dbReference type="InterPro" id="IPR007372">
    <property type="entry name" value="Lipid/polyisoprenoid-bd_YceI"/>
</dbReference>
<dbReference type="Pfam" id="PF04264">
    <property type="entry name" value="YceI"/>
    <property type="match status" value="1"/>
</dbReference>
<accession>A0A418PNF8</accession>
<keyword evidence="4" id="KW-1185">Reference proteome</keyword>
<dbReference type="RefSeq" id="WP_119479097.1">
    <property type="nucleotide sequence ID" value="NZ_QXML01000010.1"/>
</dbReference>
<reference evidence="3 4" key="1">
    <citation type="submission" date="2018-09" db="EMBL/GenBank/DDBJ databases">
        <authorList>
            <person name="Wang X."/>
            <person name="Du Z."/>
        </authorList>
    </citation>
    <scope>NUCLEOTIDE SEQUENCE [LARGE SCALE GENOMIC DNA]</scope>
    <source>
        <strain evidence="3 4">N3</strain>
    </source>
</reference>